<evidence type="ECO:0000256" key="8">
    <source>
        <dbReference type="PROSITE-ProRule" id="PRU00339"/>
    </source>
</evidence>
<dbReference type="PANTHER" id="PTHR46208">
    <property type="entry name" value="MITOCHONDRIAL IMPORT RECEPTOR SUBUNIT TOM70"/>
    <property type="match status" value="1"/>
</dbReference>
<feature type="repeat" description="TPR" evidence="8">
    <location>
        <begin position="166"/>
        <end position="199"/>
    </location>
</feature>
<evidence type="ECO:0000256" key="6">
    <source>
        <dbReference type="ARBA" id="ARBA00023136"/>
    </source>
</evidence>
<dbReference type="PANTHER" id="PTHR46208:SF1">
    <property type="entry name" value="MITOCHONDRIAL IMPORT RECEPTOR SUBUNIT TOM70"/>
    <property type="match status" value="1"/>
</dbReference>
<feature type="repeat" description="TPR" evidence="8">
    <location>
        <begin position="200"/>
        <end position="233"/>
    </location>
</feature>
<reference evidence="9 10" key="1">
    <citation type="submission" date="2018-12" db="EMBL/GenBank/DDBJ databases">
        <title>Flavobacterium sp. nov., isolated from glacier ice.</title>
        <authorList>
            <person name="Liu Q."/>
            <person name="Xin Y.-H."/>
        </authorList>
    </citation>
    <scope>NUCLEOTIDE SEQUENCE [LARGE SCALE GENOMIC DNA]</scope>
    <source>
        <strain evidence="9 10">RB1N8</strain>
    </source>
</reference>
<keyword evidence="10" id="KW-1185">Reference proteome</keyword>
<evidence type="ECO:0000256" key="4">
    <source>
        <dbReference type="ARBA" id="ARBA00022803"/>
    </source>
</evidence>
<dbReference type="Pfam" id="PF13374">
    <property type="entry name" value="TPR_10"/>
    <property type="match status" value="1"/>
</dbReference>
<evidence type="ECO:0000313" key="9">
    <source>
        <dbReference type="EMBL" id="RTZ07121.1"/>
    </source>
</evidence>
<evidence type="ECO:0000256" key="5">
    <source>
        <dbReference type="ARBA" id="ARBA00022989"/>
    </source>
</evidence>
<accession>A0A432CQE8</accession>
<dbReference type="InterPro" id="IPR019734">
    <property type="entry name" value="TPR_rpt"/>
</dbReference>
<dbReference type="SUPFAM" id="SSF48452">
    <property type="entry name" value="TPR-like"/>
    <property type="match status" value="1"/>
</dbReference>
<evidence type="ECO:0000313" key="10">
    <source>
        <dbReference type="Proteomes" id="UP000280825"/>
    </source>
</evidence>
<dbReference type="SMART" id="SM00028">
    <property type="entry name" value="TPR"/>
    <property type="match status" value="4"/>
</dbReference>
<dbReference type="AlphaFoldDB" id="A0A432CQE8"/>
<dbReference type="Proteomes" id="UP000280825">
    <property type="component" value="Unassembled WGS sequence"/>
</dbReference>
<sequence length="657" mass="75471">MQIIHKIDDFLFTIFPKLVGGGGNTLLISELESYYTFGPFSPKVSITEDWVTITIDTSAILLQENDFRKTVALCEKGNYQEAKPILQNLIENNPTNSEFHRIMGQILSDQGHQDAAINSLIDALRWDSKNHWALLMMGNIFAKFKNDIPTAMLYYDQALVVNPKDAITMNNVGANLMQQGKLDESKKYFLEAIKINDHYPNTHFALGMLAEIQNDLESAFDSTLKAIKCNPNKDILYKNSVNQAFDVANKIISNTDGNSLFAEYKHQLEFDCGKEIDVLVDSEIPTAAKIEFAENYNRIKHIVRYKPNYPAVAHLVLHELAHLDFVIQARKRGLNQLFTATPQNRAVFLKTVQPTIAKLHGMNIPEQSITQFCTGLFDGLNLQAYNTPIDLFIEDFIYNEFPQLRSYQFLSLYALIQEGLKAVTDVTVIELSPATLLSKSKIYNLVNALQFKALFGLDFINDFNTTPAELRKAEDFYAEFLEYKDNRKPAEEYELVQHWAEDLQIDSYFELENEDEYRKRSDVDTFIEKLEKDPFGLHDDTAFKEKEMEQFLKNQEHIGTNMAVTMFMVDALQYFKDVPLEEVKKIAFEIAMQGTQGFDPNQKNYIVGSIPNKRFSGYHILAYYYVSWMLAVPEMVSQLQLPFEEEYKVALTLFKSK</sequence>
<protein>
    <submittedName>
        <fullName evidence="9">Tetratricopeptide repeat protein</fullName>
    </submittedName>
</protein>
<comment type="caution">
    <text evidence="9">The sequence shown here is derived from an EMBL/GenBank/DDBJ whole genome shotgun (WGS) entry which is preliminary data.</text>
</comment>
<keyword evidence="6" id="KW-0472">Membrane</keyword>
<gene>
    <name evidence="9" type="ORF">EKL98_03760</name>
</gene>
<comment type="subcellular location">
    <subcellularLocation>
        <location evidence="1">Membrane</location>
        <topology evidence="1">Single-pass membrane protein</topology>
    </subcellularLocation>
</comment>
<keyword evidence="3" id="KW-0677">Repeat</keyword>
<comment type="similarity">
    <text evidence="7">Belongs to the Tom70 family.</text>
</comment>
<evidence type="ECO:0000256" key="1">
    <source>
        <dbReference type="ARBA" id="ARBA00004167"/>
    </source>
</evidence>
<keyword evidence="4 8" id="KW-0802">TPR repeat</keyword>
<evidence type="ECO:0000256" key="7">
    <source>
        <dbReference type="ARBA" id="ARBA00038030"/>
    </source>
</evidence>
<dbReference type="GO" id="GO:0016020">
    <property type="term" value="C:membrane"/>
    <property type="evidence" value="ECO:0007669"/>
    <property type="project" value="UniProtKB-SubCell"/>
</dbReference>
<name>A0A432CQE8_9FLAO</name>
<keyword evidence="2" id="KW-0812">Transmembrane</keyword>
<organism evidence="9 10">
    <name type="scientific">Flavobacterium bomense</name>
    <dbReference type="NCBI Taxonomy" id="2497483"/>
    <lineage>
        <taxon>Bacteria</taxon>
        <taxon>Pseudomonadati</taxon>
        <taxon>Bacteroidota</taxon>
        <taxon>Flavobacteriia</taxon>
        <taxon>Flavobacteriales</taxon>
        <taxon>Flavobacteriaceae</taxon>
        <taxon>Flavobacterium</taxon>
    </lineage>
</organism>
<evidence type="ECO:0000256" key="3">
    <source>
        <dbReference type="ARBA" id="ARBA00022737"/>
    </source>
</evidence>
<dbReference type="RefSeq" id="WP_126561583.1">
    <property type="nucleotide sequence ID" value="NZ_RYDJ01000002.1"/>
</dbReference>
<dbReference type="PROSITE" id="PS50005">
    <property type="entry name" value="TPR"/>
    <property type="match status" value="2"/>
</dbReference>
<dbReference type="EMBL" id="RYDJ01000002">
    <property type="protein sequence ID" value="RTZ07121.1"/>
    <property type="molecule type" value="Genomic_DNA"/>
</dbReference>
<proteinExistence type="inferred from homology"/>
<dbReference type="InterPro" id="IPR011990">
    <property type="entry name" value="TPR-like_helical_dom_sf"/>
</dbReference>
<keyword evidence="5" id="KW-1133">Transmembrane helix</keyword>
<dbReference type="Gene3D" id="1.25.40.10">
    <property type="entry name" value="Tetratricopeptide repeat domain"/>
    <property type="match status" value="1"/>
</dbReference>
<evidence type="ECO:0000256" key="2">
    <source>
        <dbReference type="ARBA" id="ARBA00022692"/>
    </source>
</evidence>